<dbReference type="AlphaFoldDB" id="X0K1T8"/>
<dbReference type="GeneID" id="42040019"/>
<keyword evidence="2" id="KW-0732">Signal</keyword>
<proteinExistence type="predicted"/>
<feature type="region of interest" description="Disordered" evidence="1">
    <location>
        <begin position="34"/>
        <end position="54"/>
    </location>
</feature>
<sequence>MRWTFLTSLSGRMMSQAASLALSGPFPTVSRCGSGFPRSSASTTHTTPTASSFRYSRQQDRLALVLSSMRLSV</sequence>
<dbReference type="VEuPathDB" id="FungiDB:FOIG_15711"/>
<reference evidence="3" key="1">
    <citation type="submission" date="2011-11" db="EMBL/GenBank/DDBJ databases">
        <title>The Genome Sequence of Fusarium oxysporum II5.</title>
        <authorList>
            <consortium name="The Broad Institute Genome Sequencing Platform"/>
            <person name="Ma L.-J."/>
            <person name="Gale L.R."/>
            <person name="Schwartz D.C."/>
            <person name="Zhou S."/>
            <person name="Corby-Kistler H."/>
            <person name="Young S.K."/>
            <person name="Zeng Q."/>
            <person name="Gargeya S."/>
            <person name="Fitzgerald M."/>
            <person name="Haas B."/>
            <person name="Abouelleil A."/>
            <person name="Alvarado L."/>
            <person name="Arachchi H.M."/>
            <person name="Berlin A."/>
            <person name="Brown A."/>
            <person name="Chapman S.B."/>
            <person name="Chen Z."/>
            <person name="Dunbar C."/>
            <person name="Freedman E."/>
            <person name="Gearin G."/>
            <person name="Goldberg J."/>
            <person name="Griggs A."/>
            <person name="Gujja S."/>
            <person name="Heiman D."/>
            <person name="Howarth C."/>
            <person name="Larson L."/>
            <person name="Lui A."/>
            <person name="MacDonald P.J.P."/>
            <person name="Montmayeur A."/>
            <person name="Murphy C."/>
            <person name="Neiman D."/>
            <person name="Pearson M."/>
            <person name="Priest M."/>
            <person name="Roberts A."/>
            <person name="Saif S."/>
            <person name="Shea T."/>
            <person name="Shenoy N."/>
            <person name="Sisk P."/>
            <person name="Stolte C."/>
            <person name="Sykes S."/>
            <person name="Wortman J."/>
            <person name="Nusbaum C."/>
            <person name="Birren B."/>
        </authorList>
    </citation>
    <scope>NUCLEOTIDE SEQUENCE [LARGE SCALE GENOMIC DNA]</scope>
    <source>
        <strain evidence="3">54006</strain>
    </source>
</reference>
<feature type="signal peptide" evidence="2">
    <location>
        <begin position="1"/>
        <end position="17"/>
    </location>
</feature>
<dbReference type="RefSeq" id="XP_031054050.1">
    <property type="nucleotide sequence ID" value="XM_031216134.1"/>
</dbReference>
<evidence type="ECO:0000313" key="4">
    <source>
        <dbReference type="EMBL" id="EXL91960.1"/>
    </source>
</evidence>
<dbReference type="EMBL" id="KK036134">
    <property type="protein sequence ID" value="EXL91029.1"/>
    <property type="molecule type" value="Genomic_DNA"/>
</dbReference>
<evidence type="ECO:0000313" key="3">
    <source>
        <dbReference type="EMBL" id="EXL91029.1"/>
    </source>
</evidence>
<dbReference type="EMBL" id="KK036132">
    <property type="protein sequence ID" value="EXL91960.1"/>
    <property type="molecule type" value="Genomic_DNA"/>
</dbReference>
<reference evidence="3" key="2">
    <citation type="submission" date="2014-03" db="EMBL/GenBank/DDBJ databases">
        <title>The Genome Annotation of Fusarium oxysporum II5.</title>
        <authorList>
            <consortium name="The Broad Institute Genomics Platform"/>
            <person name="Ma L.-J."/>
            <person name="Corby-Kistler H."/>
            <person name="Broz K."/>
            <person name="Gale L.R."/>
            <person name="Jonkers W."/>
            <person name="O'Donnell K."/>
            <person name="Ploetz R."/>
            <person name="Steinberg C."/>
            <person name="Schwartz D.C."/>
            <person name="VanEtten H."/>
            <person name="Zhou S."/>
            <person name="Young S.K."/>
            <person name="Zeng Q."/>
            <person name="Gargeya S."/>
            <person name="Fitzgerald M."/>
            <person name="Abouelleil A."/>
            <person name="Alvarado L."/>
            <person name="Chapman S.B."/>
            <person name="Gainer-Dewar J."/>
            <person name="Goldberg J."/>
            <person name="Griggs A."/>
            <person name="Gujja S."/>
            <person name="Hansen M."/>
            <person name="Howarth C."/>
            <person name="Imamovic A."/>
            <person name="Ireland A."/>
            <person name="Larimer J."/>
            <person name="McCowan C."/>
            <person name="Murphy C."/>
            <person name="Pearson M."/>
            <person name="Poon T.W."/>
            <person name="Priest M."/>
            <person name="Roberts A."/>
            <person name="Saif S."/>
            <person name="Shea T."/>
            <person name="Sykes S."/>
            <person name="Wortman J."/>
            <person name="Nusbaum C."/>
            <person name="Birren B."/>
        </authorList>
    </citation>
    <scope>NUCLEOTIDE SEQUENCE</scope>
    <source>
        <strain evidence="3">54006</strain>
    </source>
</reference>
<accession>X0K1T8</accession>
<dbReference type="Proteomes" id="UP000030685">
    <property type="component" value="Unassembled WGS sequence"/>
</dbReference>
<protein>
    <recommendedName>
        <fullName evidence="5">Secreted protein</fullName>
    </recommendedName>
</protein>
<dbReference type="HOGENOM" id="CLU_2704887_0_0_1"/>
<organism evidence="3">
    <name type="scientific">Fusarium odoratissimum (strain NRRL 54006)</name>
    <dbReference type="NCBI Taxonomy" id="1089451"/>
    <lineage>
        <taxon>Eukaryota</taxon>
        <taxon>Fungi</taxon>
        <taxon>Dikarya</taxon>
        <taxon>Ascomycota</taxon>
        <taxon>Pezizomycotina</taxon>
        <taxon>Sordariomycetes</taxon>
        <taxon>Hypocreomycetidae</taxon>
        <taxon>Hypocreales</taxon>
        <taxon>Nectriaceae</taxon>
        <taxon>Fusarium</taxon>
        <taxon>Fusarium oxysporum species complex</taxon>
        <taxon>Fusarium oxysporum f. sp. cubense (strain race 4)</taxon>
    </lineage>
</organism>
<dbReference type="VEuPathDB" id="FungiDB:FOIG_14844"/>
<name>X0K1T8_FUSO5</name>
<feature type="compositionally biased region" description="Low complexity" evidence="1">
    <location>
        <begin position="39"/>
        <end position="52"/>
    </location>
</feature>
<evidence type="ECO:0000256" key="1">
    <source>
        <dbReference type="SAM" id="MobiDB-lite"/>
    </source>
</evidence>
<feature type="chain" id="PRO_5015102746" description="Secreted protein" evidence="2">
    <location>
        <begin position="18"/>
        <end position="73"/>
    </location>
</feature>
<evidence type="ECO:0000256" key="2">
    <source>
        <dbReference type="SAM" id="SignalP"/>
    </source>
</evidence>
<gene>
    <name evidence="4" type="ORF">FOIG_14844</name>
    <name evidence="3" type="ORF">FOIG_15711</name>
</gene>
<evidence type="ECO:0008006" key="5">
    <source>
        <dbReference type="Google" id="ProtNLM"/>
    </source>
</evidence>